<gene>
    <name evidence="6" type="ORF">P3X46_000533</name>
</gene>
<dbReference type="InterPro" id="IPR003441">
    <property type="entry name" value="NAC-dom"/>
</dbReference>
<dbReference type="EMBL" id="JARPOI010000001">
    <property type="protein sequence ID" value="KAJ9189212.1"/>
    <property type="molecule type" value="Genomic_DNA"/>
</dbReference>
<dbReference type="Gene3D" id="2.170.150.80">
    <property type="entry name" value="NAC domain"/>
    <property type="match status" value="1"/>
</dbReference>
<keyword evidence="4" id="KW-0539">Nucleus</keyword>
<feature type="domain" description="NAC" evidence="5">
    <location>
        <begin position="2"/>
        <end position="144"/>
    </location>
</feature>
<dbReference type="Proteomes" id="UP001174677">
    <property type="component" value="Chromosome 1"/>
</dbReference>
<keyword evidence="2" id="KW-0238">DNA-binding</keyword>
<evidence type="ECO:0000313" key="6">
    <source>
        <dbReference type="EMBL" id="KAJ9189212.1"/>
    </source>
</evidence>
<keyword evidence="7" id="KW-1185">Reference proteome</keyword>
<evidence type="ECO:0000256" key="3">
    <source>
        <dbReference type="ARBA" id="ARBA00023163"/>
    </source>
</evidence>
<evidence type="ECO:0000256" key="4">
    <source>
        <dbReference type="ARBA" id="ARBA00023242"/>
    </source>
</evidence>
<evidence type="ECO:0000256" key="1">
    <source>
        <dbReference type="ARBA" id="ARBA00023015"/>
    </source>
</evidence>
<dbReference type="PROSITE" id="PS51005">
    <property type="entry name" value="NAC"/>
    <property type="match status" value="1"/>
</dbReference>
<keyword evidence="3" id="KW-0804">Transcription</keyword>
<evidence type="ECO:0000256" key="2">
    <source>
        <dbReference type="ARBA" id="ARBA00023125"/>
    </source>
</evidence>
<evidence type="ECO:0000259" key="5">
    <source>
        <dbReference type="PROSITE" id="PS51005"/>
    </source>
</evidence>
<accession>A0ABQ9N9W8</accession>
<protein>
    <recommendedName>
        <fullName evidence="5">NAC domain-containing protein</fullName>
    </recommendedName>
</protein>
<reference evidence="6" key="1">
    <citation type="journal article" date="2023" name="Plant Biotechnol. J.">
        <title>Chromosome-level wild Hevea brasiliensis genome provides new tools for genomic-assisted breeding and valuable loci to elevate rubber yield.</title>
        <authorList>
            <person name="Cheng H."/>
            <person name="Song X."/>
            <person name="Hu Y."/>
            <person name="Wu T."/>
            <person name="Yang Q."/>
            <person name="An Z."/>
            <person name="Feng S."/>
            <person name="Deng Z."/>
            <person name="Wu W."/>
            <person name="Zeng X."/>
            <person name="Tu M."/>
            <person name="Wang X."/>
            <person name="Huang H."/>
        </authorList>
    </citation>
    <scope>NUCLEOTIDE SEQUENCE</scope>
    <source>
        <strain evidence="6">MT/VB/25A 57/8</strain>
    </source>
</reference>
<sequence>MLPHGFKYSPTDEELIELLNQKASGHDLTLLFFSHKNVYEYEPQDLECGDLNLNLDVSRNESYYYYKKENDSREVVGRGWWKATSHVKKIQVKEIVGCKRPLTFHRFNNYARNRHNAIKTNWIMHEFSLESTPTAWRLCKIKHKGKRSEQETMEDTRRNCLKNNGFEGSSSMEESQIMMNFACEPSNPLVVNASVLSYQNLEMQVEQTNGFQQPQPSSTYDPCLPLPDCGTDYYHVELPTEPLELAQLTEQPFLPSHWSSWN</sequence>
<dbReference type="InterPro" id="IPR036093">
    <property type="entry name" value="NAC_dom_sf"/>
</dbReference>
<name>A0ABQ9N9W8_HEVBR</name>
<organism evidence="6 7">
    <name type="scientific">Hevea brasiliensis</name>
    <name type="common">Para rubber tree</name>
    <name type="synonym">Siphonia brasiliensis</name>
    <dbReference type="NCBI Taxonomy" id="3981"/>
    <lineage>
        <taxon>Eukaryota</taxon>
        <taxon>Viridiplantae</taxon>
        <taxon>Streptophyta</taxon>
        <taxon>Embryophyta</taxon>
        <taxon>Tracheophyta</taxon>
        <taxon>Spermatophyta</taxon>
        <taxon>Magnoliopsida</taxon>
        <taxon>eudicotyledons</taxon>
        <taxon>Gunneridae</taxon>
        <taxon>Pentapetalae</taxon>
        <taxon>rosids</taxon>
        <taxon>fabids</taxon>
        <taxon>Malpighiales</taxon>
        <taxon>Euphorbiaceae</taxon>
        <taxon>Crotonoideae</taxon>
        <taxon>Micrandreae</taxon>
        <taxon>Hevea</taxon>
    </lineage>
</organism>
<comment type="caution">
    <text evidence="6">The sequence shown here is derived from an EMBL/GenBank/DDBJ whole genome shotgun (WGS) entry which is preliminary data.</text>
</comment>
<dbReference type="PANTHER" id="PTHR31719">
    <property type="entry name" value="NAC TRANSCRIPTION FACTOR 56"/>
    <property type="match status" value="1"/>
</dbReference>
<proteinExistence type="predicted"/>
<dbReference type="PANTHER" id="PTHR31719:SF94">
    <property type="entry name" value="PROTEIN ATAF2"/>
    <property type="match status" value="1"/>
</dbReference>
<evidence type="ECO:0000313" key="7">
    <source>
        <dbReference type="Proteomes" id="UP001174677"/>
    </source>
</evidence>
<keyword evidence="1" id="KW-0805">Transcription regulation</keyword>
<dbReference type="Pfam" id="PF02365">
    <property type="entry name" value="NAM"/>
    <property type="match status" value="1"/>
</dbReference>
<dbReference type="SUPFAM" id="SSF101941">
    <property type="entry name" value="NAC domain"/>
    <property type="match status" value="1"/>
</dbReference>